<organism evidence="1 2">
    <name type="scientific">Capillimicrobium parvum</name>
    <dbReference type="NCBI Taxonomy" id="2884022"/>
    <lineage>
        <taxon>Bacteria</taxon>
        <taxon>Bacillati</taxon>
        <taxon>Actinomycetota</taxon>
        <taxon>Thermoleophilia</taxon>
        <taxon>Solirubrobacterales</taxon>
        <taxon>Capillimicrobiaceae</taxon>
        <taxon>Capillimicrobium</taxon>
    </lineage>
</organism>
<dbReference type="Proteomes" id="UP001162834">
    <property type="component" value="Chromosome"/>
</dbReference>
<evidence type="ECO:0000313" key="1">
    <source>
        <dbReference type="EMBL" id="UGS38741.1"/>
    </source>
</evidence>
<keyword evidence="2" id="KW-1185">Reference proteome</keyword>
<reference evidence="1" key="1">
    <citation type="journal article" date="2022" name="Int. J. Syst. Evol. Microbiol.">
        <title>Pseudomonas aegrilactucae sp. nov. and Pseudomonas morbosilactucae sp. nov., pathogens causing bacterial rot of lettuce in Japan.</title>
        <authorList>
            <person name="Sawada H."/>
            <person name="Fujikawa T."/>
            <person name="Satou M."/>
        </authorList>
    </citation>
    <scope>NUCLEOTIDE SEQUENCE</scope>
    <source>
        <strain evidence="1">0166_1</strain>
    </source>
</reference>
<sequence length="443" mass="49951">MRRPNVLVVYVLRQHPLRATIRDHLYSFERYSDGRTAYLNLAVRRRVPAWVRHVPWDLVVFHTSYLATYRWTPDGAPWLRRRSQALRGVGRVRVALPQDDFLRSDLVAEVMEELGVDHVFTPVPASEHAKVYGRMDLDRVRFHLALTGYLDDDEVARMIAIAEEVDHGPGPGRDIDVGYRAWHAAKWLGRHGQLKTEIARLFREQGPAHGLNVDISTDDADVLYGDDWNRFMARSKYTIGVEGGASILDRDGSLRAKVYEYELDHPDASFEEVEAACFPGRDGELKLFAVSPRHLEACASGTCQVLVRGDYNGVLEADRHYIPLEPDFSNLGEVLETMRRDDRRAAITAAAFDEVVGSGRWTYRGLVEAVEAVAEPVPVRAGPPSRVLRIARAQDRLTWAYVAFLMRVVMPVWLKALASIPGPVARPLKRVAMARAQRRAAGS</sequence>
<dbReference type="AlphaFoldDB" id="A0A9E6Y2N0"/>
<name>A0A9E6Y2N0_9ACTN</name>
<dbReference type="RefSeq" id="WP_259312757.1">
    <property type="nucleotide sequence ID" value="NZ_CP087164.1"/>
</dbReference>
<evidence type="ECO:0000313" key="2">
    <source>
        <dbReference type="Proteomes" id="UP001162834"/>
    </source>
</evidence>
<gene>
    <name evidence="1" type="ORF">DSM104329_05171</name>
</gene>
<dbReference type="EMBL" id="CP087164">
    <property type="protein sequence ID" value="UGS38741.1"/>
    <property type="molecule type" value="Genomic_DNA"/>
</dbReference>
<protein>
    <submittedName>
        <fullName evidence="1">Uncharacterized protein</fullName>
    </submittedName>
</protein>
<accession>A0A9E6Y2N0</accession>
<dbReference type="KEGG" id="sbae:DSM104329_05171"/>
<proteinExistence type="predicted"/>